<proteinExistence type="inferred from homology"/>
<dbReference type="AlphaFoldDB" id="A0AA49JDQ4"/>
<dbReference type="PANTHER" id="PTHR43133:SF46">
    <property type="entry name" value="RNA POLYMERASE SIGMA-70 FACTOR ECF SUBFAMILY"/>
    <property type="match status" value="1"/>
</dbReference>
<sequence length="201" mass="24044">MATQLPDIYLWKQLKKDDHHAFETIYRRHYPALYRFALRFYPNNVVAEQSIQELFIRIWERRSHIAEVDSPKAYLFTALRRELLQQKKKITLPSIAFTPSMAFVYSPQDIQIQQEEESLRHAELVEALNTLPVRQREAVYLKYYEELSYQEVSRIMGINYQSVVNLIFRAFSSLKTNKQLQHYAQYYRLVPITCLLTSIFI</sequence>
<dbReference type="CDD" id="cd06171">
    <property type="entry name" value="Sigma70_r4"/>
    <property type="match status" value="1"/>
</dbReference>
<dbReference type="InterPro" id="IPR013325">
    <property type="entry name" value="RNA_pol_sigma_r2"/>
</dbReference>
<reference evidence="7" key="1">
    <citation type="journal article" date="2023" name="Comput. Struct. Biotechnol. J.">
        <title>Discovery of a novel marine Bacteroidetes with a rich repertoire of carbohydrate-active enzymes.</title>
        <authorList>
            <person name="Chen B."/>
            <person name="Liu G."/>
            <person name="Chen Q."/>
            <person name="Wang H."/>
            <person name="Liu L."/>
            <person name="Tang K."/>
        </authorList>
    </citation>
    <scope>NUCLEOTIDE SEQUENCE</scope>
    <source>
        <strain evidence="7">TK19036</strain>
    </source>
</reference>
<evidence type="ECO:0000256" key="3">
    <source>
        <dbReference type="ARBA" id="ARBA00023082"/>
    </source>
</evidence>
<organism evidence="7">
    <name type="scientific">Roseihalotalea indica</name>
    <dbReference type="NCBI Taxonomy" id="2867963"/>
    <lineage>
        <taxon>Bacteria</taxon>
        <taxon>Pseudomonadati</taxon>
        <taxon>Bacteroidota</taxon>
        <taxon>Cytophagia</taxon>
        <taxon>Cytophagales</taxon>
        <taxon>Catalimonadaceae</taxon>
        <taxon>Roseihalotalea</taxon>
    </lineage>
</organism>
<feature type="domain" description="RNA polymerase sigma-70 region 2" evidence="5">
    <location>
        <begin position="25"/>
        <end position="89"/>
    </location>
</feature>
<dbReference type="InterPro" id="IPR007627">
    <property type="entry name" value="RNA_pol_sigma70_r2"/>
</dbReference>
<dbReference type="GO" id="GO:0016987">
    <property type="term" value="F:sigma factor activity"/>
    <property type="evidence" value="ECO:0007669"/>
    <property type="project" value="UniProtKB-KW"/>
</dbReference>
<name>A0AA49JDQ4_9BACT</name>
<dbReference type="GO" id="GO:0006352">
    <property type="term" value="P:DNA-templated transcription initiation"/>
    <property type="evidence" value="ECO:0007669"/>
    <property type="project" value="InterPro"/>
</dbReference>
<dbReference type="EMBL" id="CP120682">
    <property type="protein sequence ID" value="WKN36206.1"/>
    <property type="molecule type" value="Genomic_DNA"/>
</dbReference>
<dbReference type="SUPFAM" id="SSF88659">
    <property type="entry name" value="Sigma3 and sigma4 domains of RNA polymerase sigma factors"/>
    <property type="match status" value="1"/>
</dbReference>
<evidence type="ECO:0000259" key="6">
    <source>
        <dbReference type="Pfam" id="PF08281"/>
    </source>
</evidence>
<dbReference type="Gene3D" id="1.10.10.10">
    <property type="entry name" value="Winged helix-like DNA-binding domain superfamily/Winged helix DNA-binding domain"/>
    <property type="match status" value="1"/>
</dbReference>
<protein>
    <submittedName>
        <fullName evidence="7">RNA polymerase sigma factor</fullName>
    </submittedName>
</protein>
<dbReference type="InterPro" id="IPR013249">
    <property type="entry name" value="RNA_pol_sigma70_r4_t2"/>
</dbReference>
<keyword evidence="4" id="KW-0804">Transcription</keyword>
<comment type="similarity">
    <text evidence="1">Belongs to the sigma-70 factor family. ECF subfamily.</text>
</comment>
<evidence type="ECO:0000256" key="2">
    <source>
        <dbReference type="ARBA" id="ARBA00023015"/>
    </source>
</evidence>
<dbReference type="PANTHER" id="PTHR43133">
    <property type="entry name" value="RNA POLYMERASE ECF-TYPE SIGMA FACTO"/>
    <property type="match status" value="1"/>
</dbReference>
<dbReference type="NCBIfam" id="TIGR02937">
    <property type="entry name" value="sigma70-ECF"/>
    <property type="match status" value="1"/>
</dbReference>
<evidence type="ECO:0000313" key="7">
    <source>
        <dbReference type="EMBL" id="WKN36206.1"/>
    </source>
</evidence>
<dbReference type="InterPro" id="IPR036388">
    <property type="entry name" value="WH-like_DNA-bd_sf"/>
</dbReference>
<reference evidence="7" key="2">
    <citation type="journal article" date="2024" name="Antonie Van Leeuwenhoek">
        <title>Roseihalotalea indica gen. nov., sp. nov., a halophilic Bacteroidetes from mesopelagic Southwest Indian Ocean with higher carbohydrate metabolic potential.</title>
        <authorList>
            <person name="Chen B."/>
            <person name="Zhang M."/>
            <person name="Lin D."/>
            <person name="Ye J."/>
            <person name="Tang K."/>
        </authorList>
    </citation>
    <scope>NUCLEOTIDE SEQUENCE</scope>
    <source>
        <strain evidence="7">TK19036</strain>
    </source>
</reference>
<accession>A0AA49JDQ4</accession>
<dbReference type="SUPFAM" id="SSF88946">
    <property type="entry name" value="Sigma2 domain of RNA polymerase sigma factors"/>
    <property type="match status" value="1"/>
</dbReference>
<dbReference type="InterPro" id="IPR013324">
    <property type="entry name" value="RNA_pol_sigma_r3/r4-like"/>
</dbReference>
<keyword evidence="2" id="KW-0805">Transcription regulation</keyword>
<feature type="domain" description="RNA polymerase sigma factor 70 region 4 type 2" evidence="6">
    <location>
        <begin position="122"/>
        <end position="172"/>
    </location>
</feature>
<evidence type="ECO:0000256" key="4">
    <source>
        <dbReference type="ARBA" id="ARBA00023163"/>
    </source>
</evidence>
<evidence type="ECO:0000256" key="1">
    <source>
        <dbReference type="ARBA" id="ARBA00010641"/>
    </source>
</evidence>
<keyword evidence="3" id="KW-0731">Sigma factor</keyword>
<dbReference type="InterPro" id="IPR014284">
    <property type="entry name" value="RNA_pol_sigma-70_dom"/>
</dbReference>
<dbReference type="Pfam" id="PF08281">
    <property type="entry name" value="Sigma70_r4_2"/>
    <property type="match status" value="1"/>
</dbReference>
<evidence type="ECO:0000259" key="5">
    <source>
        <dbReference type="Pfam" id="PF04542"/>
    </source>
</evidence>
<dbReference type="InterPro" id="IPR039425">
    <property type="entry name" value="RNA_pol_sigma-70-like"/>
</dbReference>
<dbReference type="Gene3D" id="1.10.1740.10">
    <property type="match status" value="1"/>
</dbReference>
<dbReference type="Pfam" id="PF04542">
    <property type="entry name" value="Sigma70_r2"/>
    <property type="match status" value="1"/>
</dbReference>
<gene>
    <name evidence="7" type="ORF">K4G66_27965</name>
</gene>
<dbReference type="GO" id="GO:0003677">
    <property type="term" value="F:DNA binding"/>
    <property type="evidence" value="ECO:0007669"/>
    <property type="project" value="InterPro"/>
</dbReference>